<evidence type="ECO:0000256" key="3">
    <source>
        <dbReference type="ARBA" id="ARBA00022692"/>
    </source>
</evidence>
<dbReference type="PANTHER" id="PTHR30386">
    <property type="entry name" value="MEMBRANE FUSION SUBUNIT OF EMRAB-TOLC MULTIDRUG EFFLUX PUMP"/>
    <property type="match status" value="1"/>
</dbReference>
<name>A0A0D8Q9E3_9GAMM</name>
<dbReference type="GO" id="GO:0016020">
    <property type="term" value="C:membrane"/>
    <property type="evidence" value="ECO:0007669"/>
    <property type="project" value="UniProtKB-SubCell"/>
</dbReference>
<evidence type="ECO:0000313" key="8">
    <source>
        <dbReference type="EMBL" id="PSV96858.1"/>
    </source>
</evidence>
<evidence type="ECO:0000313" key="11">
    <source>
        <dbReference type="Proteomes" id="UP000241954"/>
    </source>
</evidence>
<dbReference type="EMBL" id="PYLW01000009">
    <property type="protein sequence ID" value="PSV96858.1"/>
    <property type="molecule type" value="Genomic_DNA"/>
</dbReference>
<comment type="subcellular location">
    <subcellularLocation>
        <location evidence="1">Membrane</location>
        <topology evidence="1">Single-pass membrane protein</topology>
    </subcellularLocation>
</comment>
<evidence type="ECO:0000313" key="9">
    <source>
        <dbReference type="EMBL" id="PSW99776.1"/>
    </source>
</evidence>
<dbReference type="Pfam" id="PF25917">
    <property type="entry name" value="BSH_RND"/>
    <property type="match status" value="1"/>
</dbReference>
<dbReference type="EMBL" id="PYOP01000001">
    <property type="protein sequence ID" value="PSW99776.1"/>
    <property type="molecule type" value="Genomic_DNA"/>
</dbReference>
<keyword evidence="10" id="KW-1185">Reference proteome</keyword>
<dbReference type="Gene3D" id="2.40.30.170">
    <property type="match status" value="1"/>
</dbReference>
<dbReference type="STRING" id="56192.UB38_09490"/>
<dbReference type="Gene3D" id="2.40.50.100">
    <property type="match status" value="1"/>
</dbReference>
<feature type="domain" description="Multidrug resistance protein MdtA-like barrel-sandwich hybrid" evidence="7">
    <location>
        <begin position="43"/>
        <end position="227"/>
    </location>
</feature>
<sequence length="349" mass="38633">MKEKMYQYIIYSVLTIVACFSLFLLISDNVAPFTTQSTLYRAVANISPQVSGVITNVAVENGQKINKGELLFTIDPAPYALKVRQAQADLAQADQNYSAQTQQLVTANQLLKQRQLQSHNAAISLARFERLINKGLVTRQQFDDAQTQAAVAKSAYQGAKAEVLRIKALLNGKSNNAAVELAQVKLAQAQLDLTHTRVIAQTTGTITNLQLQVGSYINQGSPALFIVNENNVWLSADFNEKGMTQLQPQHLVYIAFDAIPGKVFTGEISSQDRAEFDAENPNNQLSSVTNDKHWIRELQKIRTRISVKDLDPALISGARASVMVQSNNPIINTIAQVWIKLVATFHYIY</sequence>
<proteinExistence type="inferred from homology"/>
<reference evidence="8 11" key="1">
    <citation type="submission" date="2018-01" db="EMBL/GenBank/DDBJ databases">
        <title>Whole genome sequencing of Histamine producing bacteria.</title>
        <authorList>
            <person name="Butler K."/>
        </authorList>
    </citation>
    <scope>NUCLEOTIDE SEQUENCE [LARGE SCALE GENOMIC DNA]</scope>
    <source>
        <strain evidence="9 10">ATCC 51761</strain>
        <strain evidence="8 11">NCIMB 13481</strain>
    </source>
</reference>
<keyword evidence="5 6" id="KW-0472">Membrane</keyword>
<accession>A0A0D8Q9E3</accession>
<organism evidence="8 11">
    <name type="scientific">Photobacterium iliopiscarium</name>
    <dbReference type="NCBI Taxonomy" id="56192"/>
    <lineage>
        <taxon>Bacteria</taxon>
        <taxon>Pseudomonadati</taxon>
        <taxon>Pseudomonadota</taxon>
        <taxon>Gammaproteobacteria</taxon>
        <taxon>Vibrionales</taxon>
        <taxon>Vibrionaceae</taxon>
        <taxon>Photobacterium</taxon>
    </lineage>
</organism>
<evidence type="ECO:0000256" key="1">
    <source>
        <dbReference type="ARBA" id="ARBA00004167"/>
    </source>
</evidence>
<dbReference type="PROSITE" id="PS51257">
    <property type="entry name" value="PROKAR_LIPOPROTEIN"/>
    <property type="match status" value="1"/>
</dbReference>
<dbReference type="InterPro" id="IPR058625">
    <property type="entry name" value="MdtA-like_BSH"/>
</dbReference>
<dbReference type="Proteomes" id="UP000241190">
    <property type="component" value="Unassembled WGS sequence"/>
</dbReference>
<dbReference type="RefSeq" id="WP_045035502.1">
    <property type="nucleotide sequence ID" value="NZ_JZSR01000001.1"/>
</dbReference>
<evidence type="ECO:0000256" key="5">
    <source>
        <dbReference type="ARBA" id="ARBA00023136"/>
    </source>
</evidence>
<evidence type="ECO:0000259" key="7">
    <source>
        <dbReference type="Pfam" id="PF25917"/>
    </source>
</evidence>
<gene>
    <name evidence="8" type="ORF">C9I88_10185</name>
    <name evidence="9" type="ORF">C9J52_00825</name>
</gene>
<dbReference type="Proteomes" id="UP000241954">
    <property type="component" value="Unassembled WGS sequence"/>
</dbReference>
<keyword evidence="3 6" id="KW-0812">Transmembrane</keyword>
<evidence type="ECO:0000256" key="2">
    <source>
        <dbReference type="ARBA" id="ARBA00009477"/>
    </source>
</evidence>
<feature type="transmembrane region" description="Helical" evidence="6">
    <location>
        <begin position="7"/>
        <end position="26"/>
    </location>
</feature>
<dbReference type="PANTHER" id="PTHR30386:SF26">
    <property type="entry name" value="TRANSPORT PROTEIN COMB"/>
    <property type="match status" value="1"/>
</dbReference>
<comment type="similarity">
    <text evidence="2">Belongs to the membrane fusion protein (MFP) (TC 8.A.1) family.</text>
</comment>
<keyword evidence="4 6" id="KW-1133">Transmembrane helix</keyword>
<dbReference type="AlphaFoldDB" id="A0A0D8Q9E3"/>
<evidence type="ECO:0000313" key="10">
    <source>
        <dbReference type="Proteomes" id="UP000241190"/>
    </source>
</evidence>
<protein>
    <submittedName>
        <fullName evidence="8">HlyD family secretion protein</fullName>
    </submittedName>
</protein>
<comment type="caution">
    <text evidence="8">The sequence shown here is derived from an EMBL/GenBank/DDBJ whole genome shotgun (WGS) entry which is preliminary data.</text>
</comment>
<evidence type="ECO:0000256" key="6">
    <source>
        <dbReference type="SAM" id="Phobius"/>
    </source>
</evidence>
<dbReference type="InterPro" id="IPR050739">
    <property type="entry name" value="MFP"/>
</dbReference>
<dbReference type="SUPFAM" id="SSF111369">
    <property type="entry name" value="HlyD-like secretion proteins"/>
    <property type="match status" value="2"/>
</dbReference>
<evidence type="ECO:0000256" key="4">
    <source>
        <dbReference type="ARBA" id="ARBA00022989"/>
    </source>
</evidence>